<dbReference type="AlphaFoldDB" id="A0A372IKE8"/>
<evidence type="ECO:0000313" key="2">
    <source>
        <dbReference type="EMBL" id="RFU15053.1"/>
    </source>
</evidence>
<reference evidence="2 3" key="1">
    <citation type="submission" date="2018-08" db="EMBL/GenBank/DDBJ databases">
        <title>Acidipila sp. 4G-K13, an acidobacterium isolated from forest soil.</title>
        <authorList>
            <person name="Gao Z.-H."/>
            <person name="Qiu L.-H."/>
        </authorList>
    </citation>
    <scope>NUCLEOTIDE SEQUENCE [LARGE SCALE GENOMIC DNA]</scope>
    <source>
        <strain evidence="2 3">4G-K13</strain>
    </source>
</reference>
<keyword evidence="1" id="KW-0472">Membrane</keyword>
<name>A0A372IKE8_9BACT</name>
<gene>
    <name evidence="2" type="ORF">D0Y96_18075</name>
</gene>
<evidence type="ECO:0000256" key="1">
    <source>
        <dbReference type="SAM" id="Phobius"/>
    </source>
</evidence>
<keyword evidence="3" id="KW-1185">Reference proteome</keyword>
<comment type="caution">
    <text evidence="2">The sequence shown here is derived from an EMBL/GenBank/DDBJ whole genome shotgun (WGS) entry which is preliminary data.</text>
</comment>
<keyword evidence="1" id="KW-1133">Transmembrane helix</keyword>
<sequence>MKGGVPLLKKGVYLFFVCCYFPNLFPYLRFYICINCGIVVRCRKHNCVFVVSQPRGPLQMKSIIRSVKTCPFIGIGTALYVRSVDEEHCVKFLKCCFSGRDGRHAISLLLAMDPRRDNKSKRGG</sequence>
<proteinExistence type="predicted"/>
<keyword evidence="1" id="KW-0812">Transmembrane</keyword>
<dbReference type="Proteomes" id="UP000264702">
    <property type="component" value="Unassembled WGS sequence"/>
</dbReference>
<organism evidence="2 3">
    <name type="scientific">Paracidobacterium acidisoli</name>
    <dbReference type="NCBI Taxonomy" id="2303751"/>
    <lineage>
        <taxon>Bacteria</taxon>
        <taxon>Pseudomonadati</taxon>
        <taxon>Acidobacteriota</taxon>
        <taxon>Terriglobia</taxon>
        <taxon>Terriglobales</taxon>
        <taxon>Acidobacteriaceae</taxon>
        <taxon>Paracidobacterium</taxon>
    </lineage>
</organism>
<feature type="transmembrane region" description="Helical" evidence="1">
    <location>
        <begin position="12"/>
        <end position="32"/>
    </location>
</feature>
<protein>
    <submittedName>
        <fullName evidence="2">Uncharacterized protein</fullName>
    </submittedName>
</protein>
<accession>A0A372IKE8</accession>
<evidence type="ECO:0000313" key="3">
    <source>
        <dbReference type="Proteomes" id="UP000264702"/>
    </source>
</evidence>
<dbReference type="EMBL" id="QVQT01000007">
    <property type="protein sequence ID" value="RFU15053.1"/>
    <property type="molecule type" value="Genomic_DNA"/>
</dbReference>